<dbReference type="SUPFAM" id="SSF51182">
    <property type="entry name" value="RmlC-like cupins"/>
    <property type="match status" value="1"/>
</dbReference>
<feature type="domain" description="(S)-ureidoglycine aminohydrolase cupin" evidence="1">
    <location>
        <begin position="15"/>
        <end position="84"/>
    </location>
</feature>
<dbReference type="InterPro" id="IPR014710">
    <property type="entry name" value="RmlC-like_jellyroll"/>
</dbReference>
<dbReference type="InterPro" id="IPR011051">
    <property type="entry name" value="RmlC_Cupin_sf"/>
</dbReference>
<dbReference type="AlphaFoldDB" id="A0A644Y8U8"/>
<dbReference type="CDD" id="cd02227">
    <property type="entry name" value="cupin_TM1112-like"/>
    <property type="match status" value="1"/>
</dbReference>
<dbReference type="Gene3D" id="2.60.120.10">
    <property type="entry name" value="Jelly Rolls"/>
    <property type="match status" value="1"/>
</dbReference>
<dbReference type="Pfam" id="PF05899">
    <property type="entry name" value="Cupin_3"/>
    <property type="match status" value="1"/>
</dbReference>
<accession>A0A644Y8U8</accession>
<sequence>MIKSEKFNIQEAAKRGITYWPVWEKEPSRFPAAYDSEEECYILEGEFTVEAGNGVYSFGPGDFVVFPAGLNCIWDIKKKVKKHYNFPE</sequence>
<evidence type="ECO:0000313" key="2">
    <source>
        <dbReference type="EMBL" id="MPM25052.1"/>
    </source>
</evidence>
<dbReference type="EMBL" id="VSSQ01004402">
    <property type="protein sequence ID" value="MPM25052.1"/>
    <property type="molecule type" value="Genomic_DNA"/>
</dbReference>
<dbReference type="InterPro" id="IPR008579">
    <property type="entry name" value="UGlyAH_Cupin_dom"/>
</dbReference>
<proteinExistence type="predicted"/>
<reference evidence="2" key="1">
    <citation type="submission" date="2019-08" db="EMBL/GenBank/DDBJ databases">
        <authorList>
            <person name="Kucharzyk K."/>
            <person name="Murdoch R.W."/>
            <person name="Higgins S."/>
            <person name="Loffler F."/>
        </authorList>
    </citation>
    <scope>NUCLEOTIDE SEQUENCE</scope>
</reference>
<evidence type="ECO:0000259" key="1">
    <source>
        <dbReference type="Pfam" id="PF05899"/>
    </source>
</evidence>
<dbReference type="PANTHER" id="PTHR33271">
    <property type="entry name" value="OS04G0445200 PROTEIN"/>
    <property type="match status" value="1"/>
</dbReference>
<gene>
    <name evidence="2" type="ORF">SDC9_71542</name>
</gene>
<comment type="caution">
    <text evidence="2">The sequence shown here is derived from an EMBL/GenBank/DDBJ whole genome shotgun (WGS) entry which is preliminary data.</text>
</comment>
<dbReference type="PANTHER" id="PTHR33271:SF22">
    <property type="entry name" value="OS04G0445200 PROTEIN"/>
    <property type="match status" value="1"/>
</dbReference>
<protein>
    <recommendedName>
        <fullName evidence="1">(S)-ureidoglycine aminohydrolase cupin domain-containing protein</fullName>
    </recommendedName>
</protein>
<organism evidence="2">
    <name type="scientific">bioreactor metagenome</name>
    <dbReference type="NCBI Taxonomy" id="1076179"/>
    <lineage>
        <taxon>unclassified sequences</taxon>
        <taxon>metagenomes</taxon>
        <taxon>ecological metagenomes</taxon>
    </lineage>
</organism>
<name>A0A644Y8U8_9ZZZZ</name>